<proteinExistence type="predicted"/>
<reference evidence="1 2" key="1">
    <citation type="submission" date="2015-08" db="EMBL/GenBank/DDBJ databases">
        <authorList>
            <person name="Babu N.S."/>
            <person name="Beckwith C.J."/>
            <person name="Beseler K.G."/>
            <person name="Brison A."/>
            <person name="Carone J.V."/>
            <person name="Caskin T.P."/>
            <person name="Diamond M."/>
            <person name="Durham M.E."/>
            <person name="Foxe J.M."/>
            <person name="Go M."/>
            <person name="Henderson B.A."/>
            <person name="Jones I.B."/>
            <person name="McGettigan J.A."/>
            <person name="Micheletti S.J."/>
            <person name="Nasrallah M.E."/>
            <person name="Ortiz D."/>
            <person name="Piller C.R."/>
            <person name="Privatt S.R."/>
            <person name="Schneider S.L."/>
            <person name="Sharp S."/>
            <person name="Smith T.C."/>
            <person name="Stanton J.D."/>
            <person name="Ullery H.E."/>
            <person name="Wilson R.J."/>
            <person name="Serrano M.G."/>
            <person name="Buck G."/>
            <person name="Lee V."/>
            <person name="Wang Y."/>
            <person name="Carvalho R."/>
            <person name="Voegtly L."/>
            <person name="Shi R."/>
            <person name="Duckworth R."/>
            <person name="Johnson A."/>
            <person name="Loviza R."/>
            <person name="Walstead R."/>
            <person name="Shah Z."/>
            <person name="Kiflezghi M."/>
            <person name="Wade K."/>
            <person name="Ball S.L."/>
            <person name="Bradley K.W."/>
            <person name="Asai D.J."/>
            <person name="Bowman C.A."/>
            <person name="Russell D.A."/>
            <person name="Pope W.H."/>
            <person name="Jacobs-Sera D."/>
            <person name="Hendrix R.W."/>
            <person name="Hatfull G.F."/>
        </authorList>
    </citation>
    <scope>NUCLEOTIDE SEQUENCE [LARGE SCALE GENOMIC DNA]</scope>
    <source>
        <strain evidence="1 2">DSM 27648</strain>
    </source>
</reference>
<dbReference type="KEGG" id="llu:AKJ09_00057"/>
<protein>
    <submittedName>
        <fullName evidence="1">DNA helicase, phage-associated protein</fullName>
    </submittedName>
</protein>
<dbReference type="STRING" id="1391654.AKJ09_00057"/>
<gene>
    <name evidence="1" type="ORF">AKJ09_00057</name>
</gene>
<keyword evidence="1" id="KW-0347">Helicase</keyword>
<organism evidence="1 2">
    <name type="scientific">Labilithrix luteola</name>
    <dbReference type="NCBI Taxonomy" id="1391654"/>
    <lineage>
        <taxon>Bacteria</taxon>
        <taxon>Pseudomonadati</taxon>
        <taxon>Myxococcota</taxon>
        <taxon>Polyangia</taxon>
        <taxon>Polyangiales</taxon>
        <taxon>Labilitrichaceae</taxon>
        <taxon>Labilithrix</taxon>
    </lineage>
</organism>
<dbReference type="EMBL" id="CP012333">
    <property type="protein sequence ID" value="AKU93393.1"/>
    <property type="molecule type" value="Genomic_DNA"/>
</dbReference>
<sequence length="752" mass="83012">MGMANPPVSTLIFEHAQVGGWPKHQDARGNLFPIARTLTEDYDTDAHFVSYSADIVHRHTHASITEHADEANIQMQLAVFDVDGPGHVGTDEWFEAEMEKANDLILDGAFIYRTRGGYRIVGRLPRPFYILDADEAASWSELYLAWCNYLQRVYGIVADRKCKDWQHLFRAPRAMRDGVVLDLPTTENADDIGLWQPALTGADWQAEQIRKVEQALTAPREETIPVSGTRLERAAAILANAWPAKGEGRDGTQLALAGVLWHLGWDQDAAVDFVCDVCRLVGDEDRPKRTRTVQKTWLKAESGGLVGSWANLASCVGHEAVDAARALLTGFDEKGFAQFQALLNAPKEPPPTSILDQMLAEKRAEEAADSSDDRVLDKLGIRWGGWNKPIPPPSYLLEGLIPEGKVVAFFAEGGSVKTWSALSLAISVATGKPWLEMYPVKQGRAIYLDYEDGMQETQRRVNHLEIVTAMSGMMEGQDIPDLGYRYGGQRLDNVEFWAELTEHVKEQGITLLVFDSVSAAMPGGLDENASQFSEGIKHAGTFTELTGCTVVFIHHANKGGGMRGHSSMRDQCDIVFRFEPVSESENGVKRMRMVCDKPGPQKKPAPVNVELTKDARLVAFSEDEAKPARDPLKEGDTKQAIRLVLATGPMANVTAIREAVGRNRKLVNDTLMEMSEDGEIVKLGKTGGYALNGEEHQTQRVLDVLASDLVFVTASELARQAYVDTTFVERLRLRGVVCQSGEGRWMGVKKAL</sequence>
<dbReference type="SUPFAM" id="SSF52540">
    <property type="entry name" value="P-loop containing nucleoside triphosphate hydrolases"/>
    <property type="match status" value="1"/>
</dbReference>
<accession>A0A0K1PIL6</accession>
<dbReference type="GO" id="GO:0004386">
    <property type="term" value="F:helicase activity"/>
    <property type="evidence" value="ECO:0007669"/>
    <property type="project" value="UniProtKB-KW"/>
</dbReference>
<evidence type="ECO:0000313" key="1">
    <source>
        <dbReference type="EMBL" id="AKU93393.1"/>
    </source>
</evidence>
<evidence type="ECO:0000313" key="2">
    <source>
        <dbReference type="Proteomes" id="UP000064967"/>
    </source>
</evidence>
<dbReference type="AlphaFoldDB" id="A0A0K1PIL6"/>
<dbReference type="Pfam" id="PF13481">
    <property type="entry name" value="AAA_25"/>
    <property type="match status" value="1"/>
</dbReference>
<keyword evidence="1" id="KW-0067">ATP-binding</keyword>
<dbReference type="InterPro" id="IPR027417">
    <property type="entry name" value="P-loop_NTPase"/>
</dbReference>
<keyword evidence="1" id="KW-0547">Nucleotide-binding</keyword>
<name>A0A0K1PIL6_9BACT</name>
<dbReference type="Gene3D" id="3.40.50.300">
    <property type="entry name" value="P-loop containing nucleotide triphosphate hydrolases"/>
    <property type="match status" value="1"/>
</dbReference>
<keyword evidence="1" id="KW-0378">Hydrolase</keyword>
<keyword evidence="2" id="KW-1185">Reference proteome</keyword>
<dbReference type="Proteomes" id="UP000064967">
    <property type="component" value="Chromosome"/>
</dbReference>